<keyword evidence="15" id="KW-0131">Cell cycle</keyword>
<dbReference type="InterPro" id="IPR013960">
    <property type="entry name" value="DASH_Duo1"/>
</dbReference>
<feature type="compositionally biased region" description="Basic and acidic residues" evidence="19">
    <location>
        <begin position="156"/>
        <end position="179"/>
    </location>
</feature>
<evidence type="ECO:0000256" key="8">
    <source>
        <dbReference type="ARBA" id="ARBA00022701"/>
    </source>
</evidence>
<dbReference type="AlphaFoldDB" id="A0AAV9WR67"/>
<evidence type="ECO:0000256" key="2">
    <source>
        <dbReference type="ARBA" id="ARBA00004186"/>
    </source>
</evidence>
<dbReference type="Pfam" id="PF08651">
    <property type="entry name" value="DASH_Duo1"/>
    <property type="match status" value="1"/>
</dbReference>
<dbReference type="GO" id="GO:0005874">
    <property type="term" value="C:microtubule"/>
    <property type="evidence" value="ECO:0007669"/>
    <property type="project" value="UniProtKB-KW"/>
</dbReference>
<keyword evidence="12" id="KW-0175">Coiled coil</keyword>
<evidence type="ECO:0000256" key="12">
    <source>
        <dbReference type="ARBA" id="ARBA00023054"/>
    </source>
</evidence>
<keyword evidence="7" id="KW-0132">Cell division</keyword>
<evidence type="ECO:0000256" key="5">
    <source>
        <dbReference type="ARBA" id="ARBA00022454"/>
    </source>
</evidence>
<evidence type="ECO:0000313" key="20">
    <source>
        <dbReference type="EMBL" id="KAK6512387.1"/>
    </source>
</evidence>
<feature type="compositionally biased region" description="Low complexity" evidence="19">
    <location>
        <begin position="262"/>
        <end position="275"/>
    </location>
</feature>
<evidence type="ECO:0000256" key="13">
    <source>
        <dbReference type="ARBA" id="ARBA00023212"/>
    </source>
</evidence>
<reference evidence="20 21" key="1">
    <citation type="submission" date="2023-08" db="EMBL/GenBank/DDBJ databases">
        <authorList>
            <person name="Palmer J.M."/>
        </authorList>
    </citation>
    <scope>NUCLEOTIDE SEQUENCE [LARGE SCALE GENOMIC DNA]</scope>
    <source>
        <strain evidence="20 21">TWF481</strain>
    </source>
</reference>
<feature type="compositionally biased region" description="Polar residues" evidence="19">
    <location>
        <begin position="219"/>
        <end position="238"/>
    </location>
</feature>
<keyword evidence="9" id="KW-0498">Mitosis</keyword>
<feature type="region of interest" description="Disordered" evidence="19">
    <location>
        <begin position="1"/>
        <end position="33"/>
    </location>
</feature>
<keyword evidence="13" id="KW-0206">Cytoskeleton</keyword>
<evidence type="ECO:0000256" key="19">
    <source>
        <dbReference type="SAM" id="MobiDB-lite"/>
    </source>
</evidence>
<dbReference type="PANTHER" id="PTHR28216">
    <property type="entry name" value="DASH COMPLEX SUBUNIT DUO1"/>
    <property type="match status" value="1"/>
</dbReference>
<evidence type="ECO:0000313" key="21">
    <source>
        <dbReference type="Proteomes" id="UP001370758"/>
    </source>
</evidence>
<name>A0AAV9WR67_9PEZI</name>
<evidence type="ECO:0000256" key="7">
    <source>
        <dbReference type="ARBA" id="ARBA00022618"/>
    </source>
</evidence>
<dbReference type="GO" id="GO:0000278">
    <property type="term" value="P:mitotic cell cycle"/>
    <property type="evidence" value="ECO:0007669"/>
    <property type="project" value="InterPro"/>
</dbReference>
<feature type="compositionally biased region" description="Basic and acidic residues" evidence="19">
    <location>
        <begin position="1"/>
        <end position="12"/>
    </location>
</feature>
<dbReference type="GO" id="GO:0051301">
    <property type="term" value="P:cell division"/>
    <property type="evidence" value="ECO:0007669"/>
    <property type="project" value="UniProtKB-KW"/>
</dbReference>
<evidence type="ECO:0000256" key="10">
    <source>
        <dbReference type="ARBA" id="ARBA00022829"/>
    </source>
</evidence>
<comment type="similarity">
    <text evidence="4">Belongs to the DASH complex DUO1 family.</text>
</comment>
<evidence type="ECO:0000256" key="16">
    <source>
        <dbReference type="ARBA" id="ARBA00023328"/>
    </source>
</evidence>
<dbReference type="GO" id="GO:0042729">
    <property type="term" value="C:DASH complex"/>
    <property type="evidence" value="ECO:0007669"/>
    <property type="project" value="InterPro"/>
</dbReference>
<proteinExistence type="inferred from homology"/>
<protein>
    <recommendedName>
        <fullName evidence="17">DASH complex subunit DUO1</fullName>
    </recommendedName>
    <alternativeName>
        <fullName evidence="18">Outer kinetochore protein DUO1</fullName>
    </alternativeName>
</protein>
<feature type="region of interest" description="Disordered" evidence="19">
    <location>
        <begin position="149"/>
        <end position="275"/>
    </location>
</feature>
<evidence type="ECO:0000256" key="17">
    <source>
        <dbReference type="ARBA" id="ARBA00044152"/>
    </source>
</evidence>
<accession>A0AAV9WR67</accession>
<evidence type="ECO:0000256" key="3">
    <source>
        <dbReference type="ARBA" id="ARBA00004629"/>
    </source>
</evidence>
<keyword evidence="21" id="KW-1185">Reference proteome</keyword>
<keyword evidence="6" id="KW-0963">Cytoplasm</keyword>
<feature type="compositionally biased region" description="Low complexity" evidence="19">
    <location>
        <begin position="180"/>
        <end position="212"/>
    </location>
</feature>
<dbReference type="Proteomes" id="UP001370758">
    <property type="component" value="Unassembled WGS sequence"/>
</dbReference>
<evidence type="ECO:0000256" key="18">
    <source>
        <dbReference type="ARBA" id="ARBA00044358"/>
    </source>
</evidence>
<dbReference type="PANTHER" id="PTHR28216:SF1">
    <property type="entry name" value="DASH COMPLEX SUBUNIT DUO1"/>
    <property type="match status" value="1"/>
</dbReference>
<organism evidence="20 21">
    <name type="scientific">Arthrobotrys musiformis</name>
    <dbReference type="NCBI Taxonomy" id="47236"/>
    <lineage>
        <taxon>Eukaryota</taxon>
        <taxon>Fungi</taxon>
        <taxon>Dikarya</taxon>
        <taxon>Ascomycota</taxon>
        <taxon>Pezizomycotina</taxon>
        <taxon>Orbiliomycetes</taxon>
        <taxon>Orbiliales</taxon>
        <taxon>Orbiliaceae</taxon>
        <taxon>Arthrobotrys</taxon>
    </lineage>
</organism>
<evidence type="ECO:0000256" key="6">
    <source>
        <dbReference type="ARBA" id="ARBA00022490"/>
    </source>
</evidence>
<keyword evidence="10" id="KW-0159">Chromosome partition</keyword>
<keyword evidence="8" id="KW-0493">Microtubule</keyword>
<sequence>MDLDDSFTRELEDSSMMAYDTGPAGRHQDLPDLDMDLDLDDDHINVKSEEPQQPGNRFVSSIADEEAREAALRAELESVRKVNRLIIAVNKSLQTAMENMGTVNSAVDNANFLLDKYSQILSQSTHTSRIILNGHWKGSSNDIAEMEEEAQTQALEAERRRREEEEAAAAREREARAREAAAAQQAAAAATRTTRSSTRGAGRKTTGTRGASSGYGRPTSATSTAAPGSYTSTSQTARGVQRGSGLARYSGRSGSGIGRGIPRGTSGTTRGTRGT</sequence>
<comment type="caution">
    <text evidence="20">The sequence shown here is derived from an EMBL/GenBank/DDBJ whole genome shotgun (WGS) entry which is preliminary data.</text>
</comment>
<evidence type="ECO:0000256" key="1">
    <source>
        <dbReference type="ARBA" id="ARBA00004123"/>
    </source>
</evidence>
<gene>
    <name evidence="20" type="ORF">TWF481_001273</name>
</gene>
<evidence type="ECO:0000256" key="9">
    <source>
        <dbReference type="ARBA" id="ARBA00022776"/>
    </source>
</evidence>
<keyword evidence="14" id="KW-0539">Nucleus</keyword>
<evidence type="ECO:0000256" key="15">
    <source>
        <dbReference type="ARBA" id="ARBA00023306"/>
    </source>
</evidence>
<dbReference type="EMBL" id="JAVHJL010000001">
    <property type="protein sequence ID" value="KAK6512387.1"/>
    <property type="molecule type" value="Genomic_DNA"/>
</dbReference>
<evidence type="ECO:0000256" key="11">
    <source>
        <dbReference type="ARBA" id="ARBA00022838"/>
    </source>
</evidence>
<evidence type="ECO:0000256" key="14">
    <source>
        <dbReference type="ARBA" id="ARBA00023242"/>
    </source>
</evidence>
<evidence type="ECO:0000256" key="4">
    <source>
        <dbReference type="ARBA" id="ARBA00005366"/>
    </source>
</evidence>
<keyword evidence="11" id="KW-0995">Kinetochore</keyword>
<dbReference type="GO" id="GO:0007059">
    <property type="term" value="P:chromosome segregation"/>
    <property type="evidence" value="ECO:0007669"/>
    <property type="project" value="UniProtKB-KW"/>
</dbReference>
<keyword evidence="5" id="KW-0158">Chromosome</keyword>
<keyword evidence="16" id="KW-0137">Centromere</keyword>
<dbReference type="GO" id="GO:0072686">
    <property type="term" value="C:mitotic spindle"/>
    <property type="evidence" value="ECO:0007669"/>
    <property type="project" value="InterPro"/>
</dbReference>
<comment type="subcellular location">
    <subcellularLocation>
        <location evidence="3">Chromosome</location>
        <location evidence="3">Centromere</location>
        <location evidence="3">Kinetochore</location>
    </subcellularLocation>
    <subcellularLocation>
        <location evidence="2">Cytoplasm</location>
        <location evidence="2">Cytoskeleton</location>
        <location evidence="2">Spindle</location>
    </subcellularLocation>
    <subcellularLocation>
        <location evidence="1">Nucleus</location>
    </subcellularLocation>
</comment>